<organism evidence="1 2">
    <name type="scientific">Sulfurospirillum diekertiae</name>
    <dbReference type="NCBI Taxonomy" id="1854492"/>
    <lineage>
        <taxon>Bacteria</taxon>
        <taxon>Pseudomonadati</taxon>
        <taxon>Campylobacterota</taxon>
        <taxon>Epsilonproteobacteria</taxon>
        <taxon>Campylobacterales</taxon>
        <taxon>Sulfurospirillaceae</taxon>
        <taxon>Sulfurospirillum</taxon>
    </lineage>
</organism>
<dbReference type="RefSeq" id="WP_087438110.1">
    <property type="nucleotide sequence ID" value="NZ_CP021416.1"/>
</dbReference>
<reference evidence="2" key="1">
    <citation type="submission" date="2017-05" db="EMBL/GenBank/DDBJ databases">
        <title>Dechlorination kinetics govern the competition between two new strains of the genus Sulfurospirillum.</title>
        <authorList>
            <person name="Buttet G.F."/>
            <person name="Murray A.M."/>
            <person name="Goris T."/>
            <person name="Burion M."/>
            <person name="Lin B."/>
            <person name="Rolle M."/>
            <person name="Maillard J."/>
        </authorList>
    </citation>
    <scope>NUCLEOTIDE SEQUENCE [LARGE SCALE GENOMIC DNA]</scope>
    <source>
        <strain evidence="2">SL2-1</strain>
    </source>
</reference>
<keyword evidence="2" id="KW-1185">Reference proteome</keyword>
<dbReference type="Proteomes" id="UP000196005">
    <property type="component" value="Chromosome"/>
</dbReference>
<protein>
    <recommendedName>
        <fullName evidence="3">Helix-turn-helix domain-containing protein</fullName>
    </recommendedName>
</protein>
<accession>A0A1Y0HJ76</accession>
<dbReference type="OrthoDB" id="5360715at2"/>
<evidence type="ECO:0008006" key="3">
    <source>
        <dbReference type="Google" id="ProtNLM"/>
    </source>
</evidence>
<dbReference type="AlphaFoldDB" id="A0A1Y0HJ76"/>
<evidence type="ECO:0000313" key="1">
    <source>
        <dbReference type="EMBL" id="ARU48108.1"/>
    </source>
</evidence>
<proteinExistence type="predicted"/>
<sequence length="68" mass="8062">METFSKRWLSPNELEAEYGFSKSAQAKMRMSVSKCKIPFCKINSKYIRYDRAEIDQWIEKHKIVGSEL</sequence>
<dbReference type="KEGG" id="suls:Sdiek1_0942"/>
<dbReference type="EMBL" id="CP021416">
    <property type="protein sequence ID" value="ARU48108.1"/>
    <property type="molecule type" value="Genomic_DNA"/>
</dbReference>
<name>A0A1Y0HJ76_9BACT</name>
<gene>
    <name evidence="1" type="ORF">Sdiek1_0942</name>
</gene>
<evidence type="ECO:0000313" key="2">
    <source>
        <dbReference type="Proteomes" id="UP000196005"/>
    </source>
</evidence>